<feature type="domain" description="EF-hand" evidence="2">
    <location>
        <begin position="65"/>
        <end position="100"/>
    </location>
</feature>
<dbReference type="PROSITE" id="PS50222">
    <property type="entry name" value="EF_HAND_2"/>
    <property type="match status" value="2"/>
</dbReference>
<dbReference type="InterPro" id="IPR011992">
    <property type="entry name" value="EF-hand-dom_pair"/>
</dbReference>
<dbReference type="SMART" id="SM00054">
    <property type="entry name" value="EFh"/>
    <property type="match status" value="2"/>
</dbReference>
<evidence type="ECO:0000259" key="2">
    <source>
        <dbReference type="PROSITE" id="PS50222"/>
    </source>
</evidence>
<reference evidence="3" key="1">
    <citation type="submission" date="2019-06" db="EMBL/GenBank/DDBJ databases">
        <authorList>
            <person name="Zheng W."/>
        </authorList>
    </citation>
    <scope>NUCLEOTIDE SEQUENCE</scope>
    <source>
        <strain evidence="3">QDHG01</strain>
    </source>
</reference>
<dbReference type="PROSITE" id="PS00018">
    <property type="entry name" value="EF_HAND_1"/>
    <property type="match status" value="2"/>
</dbReference>
<keyword evidence="1" id="KW-0106">Calcium</keyword>
<accession>A0A8J8NSG9</accession>
<dbReference type="AlphaFoldDB" id="A0A8J8NSG9"/>
<dbReference type="Gene3D" id="1.10.238.10">
    <property type="entry name" value="EF-hand"/>
    <property type="match status" value="1"/>
</dbReference>
<gene>
    <name evidence="3" type="ORF">FGO68_gene8164</name>
</gene>
<dbReference type="Proteomes" id="UP000785679">
    <property type="component" value="Unassembled WGS sequence"/>
</dbReference>
<dbReference type="EMBL" id="RRYP01007070">
    <property type="protein sequence ID" value="TNV80757.1"/>
    <property type="molecule type" value="Genomic_DNA"/>
</dbReference>
<dbReference type="PRINTS" id="PR01697">
    <property type="entry name" value="PARVALBUMIN"/>
</dbReference>
<dbReference type="InterPro" id="IPR018247">
    <property type="entry name" value="EF_Hand_1_Ca_BS"/>
</dbReference>
<dbReference type="Pfam" id="PF13499">
    <property type="entry name" value="EF-hand_7"/>
    <property type="match status" value="1"/>
</dbReference>
<keyword evidence="4" id="KW-1185">Reference proteome</keyword>
<comment type="caution">
    <text evidence="3">The sequence shown here is derived from an EMBL/GenBank/DDBJ whole genome shotgun (WGS) entry which is preliminary data.</text>
</comment>
<sequence length="185" mass="21191">MAFFGITALGPPNQFQSALVNALGVNVFSEEEFKASFLRCDKDGSGFITADEIENLLFDTYGFPPLEDEVSMFMEQFDANKDGRVSWDEFSSALRTLKESVNKKAAGAKEYKSWNKMRDDRFKHRRMGGEVQDKYKQPLTFNQSIGFHHKDPLQKEITVTERHPICKCPETKYAEEMIKTGIHFA</sequence>
<proteinExistence type="predicted"/>
<protein>
    <recommendedName>
        <fullName evidence="2">EF-hand domain-containing protein</fullName>
    </recommendedName>
</protein>
<organism evidence="3 4">
    <name type="scientific">Halteria grandinella</name>
    <dbReference type="NCBI Taxonomy" id="5974"/>
    <lineage>
        <taxon>Eukaryota</taxon>
        <taxon>Sar</taxon>
        <taxon>Alveolata</taxon>
        <taxon>Ciliophora</taxon>
        <taxon>Intramacronucleata</taxon>
        <taxon>Spirotrichea</taxon>
        <taxon>Stichotrichia</taxon>
        <taxon>Sporadotrichida</taxon>
        <taxon>Halteriidae</taxon>
        <taxon>Halteria</taxon>
    </lineage>
</organism>
<dbReference type="SUPFAM" id="SSF47473">
    <property type="entry name" value="EF-hand"/>
    <property type="match status" value="1"/>
</dbReference>
<dbReference type="OrthoDB" id="191686at2759"/>
<evidence type="ECO:0000313" key="4">
    <source>
        <dbReference type="Proteomes" id="UP000785679"/>
    </source>
</evidence>
<feature type="domain" description="EF-hand" evidence="2">
    <location>
        <begin position="28"/>
        <end position="63"/>
    </location>
</feature>
<dbReference type="GO" id="GO:0005509">
    <property type="term" value="F:calcium ion binding"/>
    <property type="evidence" value="ECO:0007669"/>
    <property type="project" value="InterPro"/>
</dbReference>
<name>A0A8J8NSG9_HALGN</name>
<evidence type="ECO:0000256" key="1">
    <source>
        <dbReference type="ARBA" id="ARBA00022837"/>
    </source>
</evidence>
<dbReference type="CDD" id="cd00051">
    <property type="entry name" value="EFh"/>
    <property type="match status" value="1"/>
</dbReference>
<dbReference type="InterPro" id="IPR002048">
    <property type="entry name" value="EF_hand_dom"/>
</dbReference>
<evidence type="ECO:0000313" key="3">
    <source>
        <dbReference type="EMBL" id="TNV80757.1"/>
    </source>
</evidence>